<organism evidence="1">
    <name type="scientific">marine sediment metagenome</name>
    <dbReference type="NCBI Taxonomy" id="412755"/>
    <lineage>
        <taxon>unclassified sequences</taxon>
        <taxon>metagenomes</taxon>
        <taxon>ecological metagenomes</taxon>
    </lineage>
</organism>
<dbReference type="AlphaFoldDB" id="X1VGE6"/>
<sequence length="32" mass="3586">YPEVKGRDAREEVTQSSRDGGAIFISMVLLFN</sequence>
<gene>
    <name evidence="1" type="ORF">S12H4_47837</name>
</gene>
<feature type="non-terminal residue" evidence="1">
    <location>
        <position position="1"/>
    </location>
</feature>
<accession>X1VGE6</accession>
<reference evidence="1" key="1">
    <citation type="journal article" date="2014" name="Front. Microbiol.">
        <title>High frequency of phylogenetically diverse reductive dehalogenase-homologous genes in deep subseafloor sedimentary metagenomes.</title>
        <authorList>
            <person name="Kawai M."/>
            <person name="Futagami T."/>
            <person name="Toyoda A."/>
            <person name="Takaki Y."/>
            <person name="Nishi S."/>
            <person name="Hori S."/>
            <person name="Arai W."/>
            <person name="Tsubouchi T."/>
            <person name="Morono Y."/>
            <person name="Uchiyama I."/>
            <person name="Ito T."/>
            <person name="Fujiyama A."/>
            <person name="Inagaki F."/>
            <person name="Takami H."/>
        </authorList>
    </citation>
    <scope>NUCLEOTIDE SEQUENCE</scope>
    <source>
        <strain evidence="1">Expedition CK06-06</strain>
    </source>
</reference>
<name>X1VGE6_9ZZZZ</name>
<evidence type="ECO:0000313" key="1">
    <source>
        <dbReference type="EMBL" id="GAJ13681.1"/>
    </source>
</evidence>
<dbReference type="EMBL" id="BARW01029825">
    <property type="protein sequence ID" value="GAJ13681.1"/>
    <property type="molecule type" value="Genomic_DNA"/>
</dbReference>
<proteinExistence type="predicted"/>
<protein>
    <submittedName>
        <fullName evidence="1">Uncharacterized protein</fullName>
    </submittedName>
</protein>
<comment type="caution">
    <text evidence="1">The sequence shown here is derived from an EMBL/GenBank/DDBJ whole genome shotgun (WGS) entry which is preliminary data.</text>
</comment>